<organism evidence="3 5">
    <name type="scientific">Claviceps arundinis</name>
    <dbReference type="NCBI Taxonomy" id="1623583"/>
    <lineage>
        <taxon>Eukaryota</taxon>
        <taxon>Fungi</taxon>
        <taxon>Dikarya</taxon>
        <taxon>Ascomycota</taxon>
        <taxon>Pezizomycotina</taxon>
        <taxon>Sordariomycetes</taxon>
        <taxon>Hypocreomycetidae</taxon>
        <taxon>Hypocreales</taxon>
        <taxon>Clavicipitaceae</taxon>
        <taxon>Claviceps</taxon>
    </lineage>
</organism>
<dbReference type="Proteomes" id="UP000742024">
    <property type="component" value="Unassembled WGS sequence"/>
</dbReference>
<evidence type="ECO:0000256" key="1">
    <source>
        <dbReference type="SAM" id="MobiDB-lite"/>
    </source>
</evidence>
<keyword evidence="4" id="KW-1185">Reference proteome</keyword>
<feature type="compositionally biased region" description="Low complexity" evidence="1">
    <location>
        <begin position="65"/>
        <end position="74"/>
    </location>
</feature>
<evidence type="ECO:0000313" key="3">
    <source>
        <dbReference type="EMBL" id="KAG5976005.1"/>
    </source>
</evidence>
<accession>A0A9P7MYR8</accession>
<feature type="region of interest" description="Disordered" evidence="1">
    <location>
        <begin position="65"/>
        <end position="87"/>
    </location>
</feature>
<gene>
    <name evidence="3" type="ORF">E4U56_002670</name>
    <name evidence="2" type="ORF">E4U57_005728</name>
</gene>
<reference evidence="3 4" key="1">
    <citation type="journal article" date="2020" name="bioRxiv">
        <title>Whole genome comparisons of ergot fungi reveals the divergence and evolution of species within the genus Claviceps are the result of varying mechanisms driving genome evolution and host range expansion.</title>
        <authorList>
            <person name="Wyka S.A."/>
            <person name="Mondo S.J."/>
            <person name="Liu M."/>
            <person name="Dettman J."/>
            <person name="Nalam V."/>
            <person name="Broders K.D."/>
        </authorList>
    </citation>
    <scope>NUCLEOTIDE SEQUENCE</scope>
    <source>
        <strain evidence="3">CCC 1102</strain>
        <strain evidence="2 4">LM583</strain>
    </source>
</reference>
<name>A0A9P7MYR8_9HYPO</name>
<sequence length="175" mass="19128">MVVDEESNRDMVRGAVIGNCPAHHKSRVQTKHDDETRPRERTQLLKLRARPCHAGLVRVGVESGGTSLSDLSDLTNEETGTNKNPNKAAGLCPEVSWRQSISARFLSAAQPRVAALHEPCLHEFGMTNMPMMTFGNRGQPVARAPPTLSEFSDLSSTSPTRVTLSRVKTALSRPD</sequence>
<evidence type="ECO:0000313" key="5">
    <source>
        <dbReference type="Proteomes" id="UP000784919"/>
    </source>
</evidence>
<evidence type="ECO:0000313" key="2">
    <source>
        <dbReference type="EMBL" id="KAG5963978.1"/>
    </source>
</evidence>
<protein>
    <submittedName>
        <fullName evidence="3">Uncharacterized protein</fullName>
    </submittedName>
</protein>
<comment type="caution">
    <text evidence="3">The sequence shown here is derived from an EMBL/GenBank/DDBJ whole genome shotgun (WGS) entry which is preliminary data.</text>
</comment>
<dbReference type="AlphaFoldDB" id="A0A9P7MYR8"/>
<dbReference type="Proteomes" id="UP000784919">
    <property type="component" value="Unassembled WGS sequence"/>
</dbReference>
<evidence type="ECO:0000313" key="4">
    <source>
        <dbReference type="Proteomes" id="UP000742024"/>
    </source>
</evidence>
<proteinExistence type="predicted"/>
<dbReference type="EMBL" id="SRPS01000019">
    <property type="protein sequence ID" value="KAG5976005.1"/>
    <property type="molecule type" value="Genomic_DNA"/>
</dbReference>
<dbReference type="EMBL" id="SRPR01000046">
    <property type="protein sequence ID" value="KAG5963978.1"/>
    <property type="molecule type" value="Genomic_DNA"/>
</dbReference>